<reference evidence="3" key="1">
    <citation type="submission" date="2015-03" db="EMBL/GenBank/DDBJ databases">
        <title>A transcriptome of Araucaria cunninghamii, an australian fine timber species.</title>
        <authorList>
            <person name="Jing Yi C.J.Y."/>
            <person name="Yin San L.Y.S."/>
            <person name="Abdul Karim S.S."/>
            <person name="Wan Azmi N.N."/>
            <person name="Hercus R.R."/>
            <person name="Croft L.L."/>
        </authorList>
    </citation>
    <scope>NUCLEOTIDE SEQUENCE</scope>
    <source>
        <strain evidence="3">MI0301</strain>
        <tissue evidence="3">Leaf</tissue>
    </source>
</reference>
<dbReference type="SUPFAM" id="SSF110857">
    <property type="entry name" value="Gamma-glutamyl cyclotransferase-like"/>
    <property type="match status" value="1"/>
</dbReference>
<evidence type="ECO:0000313" key="3">
    <source>
        <dbReference type="EMBL" id="JAG97800.1"/>
    </source>
</evidence>
<dbReference type="AlphaFoldDB" id="A0A0D6R7B5"/>
<accession>A0A0D6R7B5</accession>
<dbReference type="Pfam" id="PF04752">
    <property type="entry name" value="ChaC"/>
    <property type="match status" value="1"/>
</dbReference>
<protein>
    <recommendedName>
        <fullName evidence="1">glutathione-specific gamma-glutamylcyclotransferase</fullName>
        <ecNumber evidence="1">4.3.2.7</ecNumber>
    </recommendedName>
</protein>
<dbReference type="GO" id="GO:0005737">
    <property type="term" value="C:cytoplasm"/>
    <property type="evidence" value="ECO:0007669"/>
    <property type="project" value="TreeGrafter"/>
</dbReference>
<keyword evidence="2" id="KW-0456">Lyase</keyword>
<dbReference type="InterPro" id="IPR006840">
    <property type="entry name" value="ChaC"/>
</dbReference>
<evidence type="ECO:0000256" key="2">
    <source>
        <dbReference type="ARBA" id="ARBA00023239"/>
    </source>
</evidence>
<organism evidence="3">
    <name type="scientific">Araucaria cunninghamii</name>
    <name type="common">Hoop pine</name>
    <name type="synonym">Moreton Bay pine</name>
    <dbReference type="NCBI Taxonomy" id="56994"/>
    <lineage>
        <taxon>Eukaryota</taxon>
        <taxon>Viridiplantae</taxon>
        <taxon>Streptophyta</taxon>
        <taxon>Embryophyta</taxon>
        <taxon>Tracheophyta</taxon>
        <taxon>Spermatophyta</taxon>
        <taxon>Pinopsida</taxon>
        <taxon>Pinidae</taxon>
        <taxon>Conifers II</taxon>
        <taxon>Araucariales</taxon>
        <taxon>Araucariaceae</taxon>
        <taxon>Araucaria</taxon>
    </lineage>
</organism>
<dbReference type="InterPro" id="IPR036568">
    <property type="entry name" value="GGCT-like_sf"/>
</dbReference>
<dbReference type="GO" id="GO:0006751">
    <property type="term" value="P:glutathione catabolic process"/>
    <property type="evidence" value="ECO:0007669"/>
    <property type="project" value="InterPro"/>
</dbReference>
<dbReference type="Gene3D" id="3.10.490.10">
    <property type="entry name" value="Gamma-glutamyl cyclotransferase-like"/>
    <property type="match status" value="1"/>
</dbReference>
<dbReference type="InterPro" id="IPR013024">
    <property type="entry name" value="GGCT-like"/>
</dbReference>
<dbReference type="EMBL" id="GCKF01031283">
    <property type="protein sequence ID" value="JAG97800.1"/>
    <property type="molecule type" value="Transcribed_RNA"/>
</dbReference>
<proteinExistence type="predicted"/>
<evidence type="ECO:0000256" key="1">
    <source>
        <dbReference type="ARBA" id="ARBA00012344"/>
    </source>
</evidence>
<dbReference type="GO" id="GO:0061928">
    <property type="term" value="F:glutathione specific gamma-glutamylcyclotransferase activity"/>
    <property type="evidence" value="ECO:0007669"/>
    <property type="project" value="UniProtKB-EC"/>
</dbReference>
<sequence>MWVFGYGSLIWNAGFDYDERRVGFIKGYRRLFHQGSTDHRGTPANPGRTVTLEPHSGHICWGVAYRVSGHQAEQIALSDENSTEPTISDVLVYIASTDKKLNKNYLGPAPLETIARQIVGARGPSGPNLEYLLKLEAALTEMGCKDDHVIDLANAARKALTWKDENASLKEEDAK</sequence>
<dbReference type="PANTHER" id="PTHR12192:SF2">
    <property type="entry name" value="GLUTATHIONE-SPECIFIC GAMMA-GLUTAMYLCYCLOTRANSFERASE 2"/>
    <property type="match status" value="1"/>
</dbReference>
<dbReference type="EC" id="4.3.2.7" evidence="1"/>
<name>A0A0D6R7B5_ARACU</name>
<dbReference type="CDD" id="cd06661">
    <property type="entry name" value="GGCT_like"/>
    <property type="match status" value="1"/>
</dbReference>
<dbReference type="PANTHER" id="PTHR12192">
    <property type="entry name" value="CATION TRANSPORT PROTEIN CHAC-RELATED"/>
    <property type="match status" value="1"/>
</dbReference>